<dbReference type="Proteomes" id="UP000325289">
    <property type="component" value="Unassembled WGS sequence"/>
</dbReference>
<dbReference type="InterPro" id="IPR020084">
    <property type="entry name" value="NUDIX_hydrolase_CS"/>
</dbReference>
<comment type="cofactor">
    <cofactor evidence="1">
        <name>Mg(2+)</name>
        <dbReference type="ChEBI" id="CHEBI:18420"/>
    </cofactor>
</comment>
<reference evidence="4 5" key="1">
    <citation type="submission" date="2016-10" db="EMBL/GenBank/DDBJ databases">
        <authorList>
            <person name="Varghese N."/>
            <person name="Submissions S."/>
        </authorList>
    </citation>
    <scope>NUCLEOTIDE SEQUENCE [LARGE SCALE GENOMIC DNA]</scope>
    <source>
        <strain evidence="5">YIM D21,KCTC 23444,ACCC 10710</strain>
    </source>
</reference>
<keyword evidence="5" id="KW-1185">Reference proteome</keyword>
<accession>A0A1I1ZZ44</accession>
<keyword evidence="2" id="KW-0378">Hydrolase</keyword>
<dbReference type="RefSeq" id="WP_149756599.1">
    <property type="nucleotide sequence ID" value="NZ_FOMS01000009.1"/>
</dbReference>
<name>A0A1I1ZZ44_9RHOB</name>
<dbReference type="OrthoDB" id="289720at2"/>
<gene>
    <name evidence="4" type="ORF">SAMN04515678_10916</name>
</gene>
<feature type="domain" description="Nudix hydrolase" evidence="3">
    <location>
        <begin position="4"/>
        <end position="133"/>
    </location>
</feature>
<dbReference type="PROSITE" id="PS00893">
    <property type="entry name" value="NUDIX_BOX"/>
    <property type="match status" value="1"/>
</dbReference>
<dbReference type="CDD" id="cd04682">
    <property type="entry name" value="NUDIX_Hydrolase"/>
    <property type="match status" value="1"/>
</dbReference>
<dbReference type="InterPro" id="IPR000086">
    <property type="entry name" value="NUDIX_hydrolase_dom"/>
</dbReference>
<protein>
    <submittedName>
        <fullName evidence="4">8-oxo-dGTP diphosphatase</fullName>
    </submittedName>
</protein>
<dbReference type="Gene3D" id="3.90.79.10">
    <property type="entry name" value="Nucleoside Triphosphate Pyrophosphohydrolase"/>
    <property type="match status" value="1"/>
</dbReference>
<evidence type="ECO:0000256" key="2">
    <source>
        <dbReference type="ARBA" id="ARBA00022801"/>
    </source>
</evidence>
<evidence type="ECO:0000256" key="1">
    <source>
        <dbReference type="ARBA" id="ARBA00001946"/>
    </source>
</evidence>
<dbReference type="GO" id="GO:0016787">
    <property type="term" value="F:hydrolase activity"/>
    <property type="evidence" value="ECO:0007669"/>
    <property type="project" value="UniProtKB-KW"/>
</dbReference>
<dbReference type="EMBL" id="FOMS01000009">
    <property type="protein sequence ID" value="SFE36886.1"/>
    <property type="molecule type" value="Genomic_DNA"/>
</dbReference>
<dbReference type="InterPro" id="IPR015797">
    <property type="entry name" value="NUDIX_hydrolase-like_dom_sf"/>
</dbReference>
<dbReference type="PROSITE" id="PS51462">
    <property type="entry name" value="NUDIX"/>
    <property type="match status" value="1"/>
</dbReference>
<evidence type="ECO:0000313" key="5">
    <source>
        <dbReference type="Proteomes" id="UP000325289"/>
    </source>
</evidence>
<dbReference type="AlphaFoldDB" id="A0A1I1ZZ44"/>
<dbReference type="SUPFAM" id="SSF55811">
    <property type="entry name" value="Nudix"/>
    <property type="match status" value="1"/>
</dbReference>
<proteinExistence type="predicted"/>
<dbReference type="Pfam" id="PF00293">
    <property type="entry name" value="NUDIX"/>
    <property type="match status" value="1"/>
</dbReference>
<organism evidence="4 5">
    <name type="scientific">Roseivivax sediminis</name>
    <dbReference type="NCBI Taxonomy" id="936889"/>
    <lineage>
        <taxon>Bacteria</taxon>
        <taxon>Pseudomonadati</taxon>
        <taxon>Pseudomonadota</taxon>
        <taxon>Alphaproteobacteria</taxon>
        <taxon>Rhodobacterales</taxon>
        <taxon>Roseobacteraceae</taxon>
        <taxon>Roseivivax</taxon>
    </lineage>
</organism>
<sequence length="137" mass="15644">MTEEAFIGAKLILFLGARLVVIRRDDRPDIPWPGYLDLPGGGREGAETPETCALRETAEELGLDVDRGEIVWSAEWVSERGRTWSFAAHLPARRVADIRMGDEGTGWMLLTPAMFLARDDVVPHFQDYLRRYRRERS</sequence>
<evidence type="ECO:0000259" key="3">
    <source>
        <dbReference type="PROSITE" id="PS51462"/>
    </source>
</evidence>
<evidence type="ECO:0000313" key="4">
    <source>
        <dbReference type="EMBL" id="SFE36886.1"/>
    </source>
</evidence>